<feature type="domain" description="WsaF C-terminal" evidence="2">
    <location>
        <begin position="926"/>
        <end position="1052"/>
    </location>
</feature>
<dbReference type="InterPro" id="IPR027417">
    <property type="entry name" value="P-loop_NTPase"/>
</dbReference>
<dbReference type="Gene3D" id="3.40.50.2000">
    <property type="entry name" value="Glycogen Phosphorylase B"/>
    <property type="match status" value="1"/>
</dbReference>
<dbReference type="RefSeq" id="WP_078922938.1">
    <property type="nucleotide sequence ID" value="NZ_FUYB01000012.1"/>
</dbReference>
<keyword evidence="4" id="KW-1185">Reference proteome</keyword>
<dbReference type="EMBL" id="FUYB01000012">
    <property type="protein sequence ID" value="SKA83956.1"/>
    <property type="molecule type" value="Genomic_DNA"/>
</dbReference>
<feature type="domain" description="Glycosyltransferase 2-like" evidence="1">
    <location>
        <begin position="1110"/>
        <end position="1241"/>
    </location>
</feature>
<evidence type="ECO:0000259" key="2">
    <source>
        <dbReference type="Pfam" id="PF22772"/>
    </source>
</evidence>
<dbReference type="Pfam" id="PF22772">
    <property type="entry name" value="WsaF_C"/>
    <property type="match status" value="1"/>
</dbReference>
<dbReference type="Gene3D" id="3.40.50.300">
    <property type="entry name" value="P-loop containing nucleotide triphosphate hydrolases"/>
    <property type="match status" value="1"/>
</dbReference>
<dbReference type="Gene3D" id="3.90.550.10">
    <property type="entry name" value="Spore Coat Polysaccharide Biosynthesis Protein SpsA, Chain A"/>
    <property type="match status" value="1"/>
</dbReference>
<dbReference type="InterPro" id="IPR001173">
    <property type="entry name" value="Glyco_trans_2-like"/>
</dbReference>
<dbReference type="SUPFAM" id="SSF52540">
    <property type="entry name" value="P-loop containing nucleoside triphosphate hydrolases"/>
    <property type="match status" value="1"/>
</dbReference>
<reference evidence="4" key="1">
    <citation type="submission" date="2017-02" db="EMBL/GenBank/DDBJ databases">
        <authorList>
            <person name="Varghese N."/>
            <person name="Submissions S."/>
        </authorList>
    </citation>
    <scope>NUCLEOTIDE SEQUENCE [LARGE SCALE GENOMIC DNA]</scope>
    <source>
        <strain evidence="4">ATCC 49788</strain>
    </source>
</reference>
<accession>A0A1T4X321</accession>
<dbReference type="SUPFAM" id="SSF53756">
    <property type="entry name" value="UDP-Glycosyltransferase/glycogen phosphorylase"/>
    <property type="match status" value="1"/>
</dbReference>
<dbReference type="Proteomes" id="UP000190460">
    <property type="component" value="Unassembled WGS sequence"/>
</dbReference>
<dbReference type="Gene3D" id="3.40.50.11090">
    <property type="match status" value="1"/>
</dbReference>
<dbReference type="InterPro" id="IPR050834">
    <property type="entry name" value="Glycosyltransf_2"/>
</dbReference>
<name>A0A1T4X321_9GAMM</name>
<dbReference type="PANTHER" id="PTHR43685:SF13">
    <property type="entry name" value="O ANTIGEN BIOSYNTHESIS RHAMNOSYLTRANSFERASE RFBN"/>
    <property type="match status" value="1"/>
</dbReference>
<dbReference type="PANTHER" id="PTHR43685">
    <property type="entry name" value="GLYCOSYLTRANSFERASE"/>
    <property type="match status" value="1"/>
</dbReference>
<gene>
    <name evidence="3" type="ORF">SAMN02745130_02466</name>
</gene>
<dbReference type="OrthoDB" id="9179784at2"/>
<dbReference type="InterPro" id="IPR029044">
    <property type="entry name" value="Nucleotide-diphossugar_trans"/>
</dbReference>
<evidence type="ECO:0000313" key="3">
    <source>
        <dbReference type="EMBL" id="SKA83956.1"/>
    </source>
</evidence>
<sequence>MAVDNQQAILVAGMHRSGTSALTRVFSLLGADLPKHLAPALPNNNETGFWESVDLMVEHDALLASAGSFWSDWTEFNPDWYASAEALKYKQIISELVQADFAESALFVIKDPRICRFLPFWLDLLNDLAIKPFIVIPVRNPLEVAQSLKKRDGFPLVKGGLLWLRHVLDAVYYAQDYPIAFLSYEQLMQDWQGFVKSLQAQIDFAFPRQSILSKLEIEGYLQEDQQHNSVSLDQLKQSAEFSAYIVQAYEYLLQLVAGERREEALQGLLNLRQQFNQDSASYAKVLLAEEQLNVQQCNQLQTQHKDYLEHLQRVHAQELHTKKLEYESALHQADSTIQAKEQLLRLRTEHHSKLVQQLEAHYQQQLELKQSQLVAHAKQAHQLELTNQLLEAERSLLVNDSAALRVKLLALTESSGRLANPVGTQEAQDFFKFQRLSSESKRLKPILKLIQNSGLFDQAFYAASYPETAQLKQSLIEHYYLTGAQQDYQPNPLFNSTWYRKQNLELQASAENPLVHYLTKGVKIHRQTHPLFDVQWYLEQYSDVATDVEQQKINPLWHYLQYGGVELRNPNPLFLAAYYLGEYPEIKQSGLNPLVYYLQYGHEWHLDPHPLFDSRYYLRQIGAELPEGISALEDYLTNQYHWRLAPSAGFDGDWYLSAYQDVQAAGVHPLIHYLTHGHQDGRRPHPKADQEVFIRQHQIKFRKAGIELALPDTENKQLKPVARVNQALERILSFETQPLRPASADFVKDQLVIHWVTCDFARQGGGGNMTIFRFIRLFELFGHQQHIWLHNQVVHATSAEAYEDLIRHYQQTSAQLHFVDETFSQASGDLIIATDWESVWPVLAASAFKRRFYFVQDHEPSFFAVGSHSLAAELTYSEDLDCICAGPWLEKLMRERYGRWATHFWLAADQQVYYPASHQPLNLIPRIAFYARTSTSRRAVELGVLALNYLADLGLDFHVEVYGGDNNTSWLQQVSFKYTDHAVLSAAELGYLYRSCDLGMVFSATNYSLVPQEMMACDLAVLELDGDNTRTVFPEGTVVLAKPHPRSIAERLQQLLLDQELRLKTARLGGEWARQFDWQVTAQAVNQAVQQRLMELGYQARVVNQTIKASIVIPTLNGGDLLLKVVDRVLEQQAPWPFELLIIDSGSTDGSIEALSKRNLRIHSIPKSEFSHGGTRNLGVELTTGEYIAFLTQDALPVDQFWLLHLISMLEHEPRAAGAFGRHLAYPEASAFVQRDLEAHFKNLAQYPLYLDKDTDPERFETGEAGWRQLLHFYSDNNSCLRRSVWQQIPYPVIEYGEDQVWADLIIKAGYKKAYALHAVVYHSHDYTEQETFERSRIEANFFYQQFGYLLLAGPTAYLKTLTALNKQDRLYAELQGLSADELTKQMALNAARLKGYLALDA</sequence>
<evidence type="ECO:0000259" key="1">
    <source>
        <dbReference type="Pfam" id="PF00535"/>
    </source>
</evidence>
<dbReference type="SUPFAM" id="SSF53448">
    <property type="entry name" value="Nucleotide-diphospho-sugar transferases"/>
    <property type="match status" value="1"/>
</dbReference>
<evidence type="ECO:0000313" key="4">
    <source>
        <dbReference type="Proteomes" id="UP000190460"/>
    </source>
</evidence>
<dbReference type="Pfam" id="PF00535">
    <property type="entry name" value="Glycos_transf_2"/>
    <property type="match status" value="1"/>
</dbReference>
<dbReference type="CDD" id="cd00761">
    <property type="entry name" value="Glyco_tranf_GTA_type"/>
    <property type="match status" value="1"/>
</dbReference>
<protein>
    <submittedName>
        <fullName evidence="3">Uncharacterized protein</fullName>
    </submittedName>
</protein>
<dbReference type="GO" id="GO:0044010">
    <property type="term" value="P:single-species biofilm formation"/>
    <property type="evidence" value="ECO:0007669"/>
    <property type="project" value="TreeGrafter"/>
</dbReference>
<dbReference type="STRING" id="92487.SAMN02745130_02466"/>
<dbReference type="InterPro" id="IPR055050">
    <property type="entry name" value="WsaF_C"/>
</dbReference>
<proteinExistence type="predicted"/>
<organism evidence="3 4">
    <name type="scientific">Thiothrix eikelboomii</name>
    <dbReference type="NCBI Taxonomy" id="92487"/>
    <lineage>
        <taxon>Bacteria</taxon>
        <taxon>Pseudomonadati</taxon>
        <taxon>Pseudomonadota</taxon>
        <taxon>Gammaproteobacteria</taxon>
        <taxon>Thiotrichales</taxon>
        <taxon>Thiotrichaceae</taxon>
        <taxon>Thiothrix</taxon>
    </lineage>
</organism>